<keyword evidence="4" id="KW-0109">Calcium transport</keyword>
<keyword evidence="12" id="KW-0407">Ion channel</keyword>
<dbReference type="GO" id="GO:0005262">
    <property type="term" value="F:calcium channel activity"/>
    <property type="evidence" value="ECO:0007669"/>
    <property type="project" value="UniProtKB-KW"/>
</dbReference>
<feature type="region of interest" description="Disordered" evidence="14">
    <location>
        <begin position="1"/>
        <end position="21"/>
    </location>
</feature>
<comment type="caution">
    <text evidence="17">The sequence shown here is derived from an EMBL/GenBank/DDBJ whole genome shotgun (WGS) entry which is preliminary data.</text>
</comment>
<keyword evidence="3" id="KW-1003">Cell membrane</keyword>
<dbReference type="CDD" id="cd03670">
    <property type="entry name" value="NUDIX_ADPRase_Nudt9"/>
    <property type="match status" value="1"/>
</dbReference>
<dbReference type="InterPro" id="IPR015797">
    <property type="entry name" value="NUDIX_hydrolase-like_dom_sf"/>
</dbReference>
<feature type="coiled-coil region" evidence="13">
    <location>
        <begin position="290"/>
        <end position="324"/>
    </location>
</feature>
<accession>A0A8J5XD34</accession>
<evidence type="ECO:0000256" key="9">
    <source>
        <dbReference type="ARBA" id="ARBA00022989"/>
    </source>
</evidence>
<evidence type="ECO:0000256" key="6">
    <source>
        <dbReference type="ARBA" id="ARBA00022692"/>
    </source>
</evidence>
<dbReference type="Pfam" id="PF25969">
    <property type="entry name" value="NUDT9_N"/>
    <property type="match status" value="1"/>
</dbReference>
<dbReference type="SUPFAM" id="SSF55811">
    <property type="entry name" value="Nudix"/>
    <property type="match status" value="1"/>
</dbReference>
<evidence type="ECO:0000256" key="12">
    <source>
        <dbReference type="ARBA" id="ARBA00023303"/>
    </source>
</evidence>
<keyword evidence="13" id="KW-0175">Coiled coil</keyword>
<feature type="transmembrane region" description="Helical" evidence="15">
    <location>
        <begin position="1279"/>
        <end position="1301"/>
    </location>
</feature>
<dbReference type="PROSITE" id="PS00893">
    <property type="entry name" value="NUDIX_BOX"/>
    <property type="match status" value="1"/>
</dbReference>
<evidence type="ECO:0000256" key="11">
    <source>
        <dbReference type="ARBA" id="ARBA00023136"/>
    </source>
</evidence>
<dbReference type="PANTHER" id="PTHR13800:SF41">
    <property type="entry name" value="PROTEIN CED-11"/>
    <property type="match status" value="1"/>
</dbReference>
<reference evidence="17" key="1">
    <citation type="submission" date="2021-05" db="EMBL/GenBank/DDBJ databases">
        <title>The genome of the haptophyte Pavlova lutheri (Diacronema luteri, Pavlovales) - a model for lipid biosynthesis in eukaryotic algae.</title>
        <authorList>
            <person name="Hulatt C.J."/>
            <person name="Posewitz M.C."/>
        </authorList>
    </citation>
    <scope>NUCLEOTIDE SEQUENCE</scope>
    <source>
        <strain evidence="17">NIVA-4/92</strain>
    </source>
</reference>
<keyword evidence="10" id="KW-0406">Ion transport</keyword>
<proteinExistence type="predicted"/>
<dbReference type="GO" id="GO:0016787">
    <property type="term" value="F:hydrolase activity"/>
    <property type="evidence" value="ECO:0007669"/>
    <property type="project" value="UniProtKB-KW"/>
</dbReference>
<keyword evidence="6 15" id="KW-0812">Transmembrane</keyword>
<keyword evidence="11 15" id="KW-0472">Membrane</keyword>
<organism evidence="17 18">
    <name type="scientific">Diacronema lutheri</name>
    <name type="common">Unicellular marine alga</name>
    <name type="synonym">Monochrysis lutheri</name>
    <dbReference type="NCBI Taxonomy" id="2081491"/>
    <lineage>
        <taxon>Eukaryota</taxon>
        <taxon>Haptista</taxon>
        <taxon>Haptophyta</taxon>
        <taxon>Pavlovophyceae</taxon>
        <taxon>Pavlovales</taxon>
        <taxon>Pavlovaceae</taxon>
        <taxon>Diacronema</taxon>
    </lineage>
</organism>
<feature type="transmembrane region" description="Helical" evidence="15">
    <location>
        <begin position="1190"/>
        <end position="1209"/>
    </location>
</feature>
<evidence type="ECO:0000256" key="7">
    <source>
        <dbReference type="ARBA" id="ARBA00022801"/>
    </source>
</evidence>
<dbReference type="EMBL" id="JAGTXO010000013">
    <property type="protein sequence ID" value="KAG8464493.1"/>
    <property type="molecule type" value="Genomic_DNA"/>
</dbReference>
<dbReference type="Gene3D" id="3.90.79.10">
    <property type="entry name" value="Nucleoside Triphosphate Pyrophosphohydrolase"/>
    <property type="match status" value="1"/>
</dbReference>
<sequence length="1779" mass="193432">MARVQIANARRPEPGETDDPLAERLRVCQMRFASVHSSETQQAGDLREPAKVAIVNFRGPVPDDLPGRIATLLDKEWLVDELFGKPTVAIIVTGGAQAFKMLPRVERVFREGLVKAARATNAWVFTGGTSSGVMKYVGEALASHPDIPCIGMPLFGNVLGHELIEKKACSLDEMRDAKEQMVEYAPTEADNTLLGAALEPHHTHFLLLDNGEAGAKAWGMEIEFGLRTQLAYCAHDKNKDNRVPAVLLVVQGGPGTLKTVVKAVEKGVPVVVIADSGGCASAIRDFLTRAPGAREDIAAAERELAALASELDAAKSALSAATAKAETGAKSGGAREQALSERLAARIAVREAKKRVDRADAILLGLEQKLLKPAELTLGFGKASTVRQLRGIRANERLIELFELSQNATADISQSILSAVALDEKLPPHKMLELAIVWNNLQMIGSILAGGRGRALHGRLAAGGAGGDGGDGGEVARGAPEGGAQWDSARYSLQAALQLALELQAADVVAMLLSNGADVASVLLSRLYLLREKNRFRLFANMHTSALRDLRQWRRDERGLNRKATSSRKPGGWLGRLHAVASSVAPDKGASPGINFRARAAEAHRMFLRDRELLLTAGILTREQLHAIQDANRIFTRSARSFKPFLEEWLDADAHGLSFDDERRNKLPQLKPRLFFGGAAHLSAEQPSVARASAAGRQRALSAGGAGARGRALQAPGEGGKLAARLSAAASAGAESVHDMDVDPSAIPTTGCRIDDIFFWAVLMGDTQLADVLWRFSRTHLRLALLAADIYKTMMEESEQGRKHKNEIEPMRAYWETVATDVLEAVRPAATDHRTPFLVAKEILEYELSEPPASARGARGENVLALATRLQAKQFIAHRYCQLIMAKTWAGQLDGASALPLQLEDDTVPNWKIILKGWCPWTFVDDLLERSGLQLFAKIVPSSLAERADGAASADDADAGDDAVETASADGLGSGDAYGGADEAEAERHGISGLRHIYSIPAVKFWMRTTLTHGGVAFLKSALVLGTSITQPHGLSARPGPVQGCLEVLFALWVLGVTLDWAEARPAREAWARTGLRPAWTYVDSASLLFQGIVVCLRVGYVAAGEYDLAAAAARDAGSDASAAFAFGATPVAGYGRQDVGTAWFFPIFLAFSSLSCFFRFVIETLLVFPRLGVLAICTREMLANNLIQWGVMMVIVLFAFGLAFSALAPDYPLDPATRGCYLADLDDAWRQRQYGPDFRGEPACDQRFANGPWFISVWALFGDFSIDALELQRALLPALFLVALLIIAQVLLLNLLIAMMTDTYTDVNSRALIEWKYEHMLLVNYYANSAGPTPPPLNLVVAPVRAAYDFSKWVRAAGVGGDPAAEAEAEAMVEAARRSESLRAGAGRVPLGQESRDETRAYHTYLQQRDARETAEVGARVDSVSRSVQHLEFKQMEDREALDEHMKDLVKELGWLKQQVSKVPRASAVSRGQLHGLARSGRQRRKLHQLARSEANPEYVGKRAAVADWRVPWEVEWPSYEPVEFTHPVVASQPVWADPPDASEVDFESRRSFEQAIVCSPIGRPLNPRGRTGISGRGLLGKWGPNHAADPIVVRRKPIVPGAVSHETADIAGGVLFQMVAIQRRDTEQWAIPGGMVDDGELISETLRREFTEEAGALADLHDQADLEDALDEVFSDGREIYRGYVDDPRNTDNAWMETTVYLFYINEALAARLTLSGGSDALKARWLDIDAELLNSNHTLYADHRDFVERALQEREYLGLGVAPLSAPKPPAKRSAA</sequence>
<dbReference type="Pfam" id="PF00293">
    <property type="entry name" value="NUDIX"/>
    <property type="match status" value="1"/>
</dbReference>
<evidence type="ECO:0000256" key="10">
    <source>
        <dbReference type="ARBA" id="ARBA00023065"/>
    </source>
</evidence>
<dbReference type="PANTHER" id="PTHR13800">
    <property type="entry name" value="TRANSIENT RECEPTOR POTENTIAL CATION CHANNEL, SUBFAMILY M, MEMBER 6"/>
    <property type="match status" value="1"/>
</dbReference>
<feature type="domain" description="Nudix hydrolase" evidence="16">
    <location>
        <begin position="1586"/>
        <end position="1756"/>
    </location>
</feature>
<evidence type="ECO:0000256" key="5">
    <source>
        <dbReference type="ARBA" id="ARBA00022673"/>
    </source>
</evidence>
<keyword evidence="9 15" id="KW-1133">Transmembrane helix</keyword>
<keyword evidence="2" id="KW-0813">Transport</keyword>
<feature type="compositionally biased region" description="Acidic residues" evidence="14">
    <location>
        <begin position="955"/>
        <end position="964"/>
    </location>
</feature>
<dbReference type="InterPro" id="IPR020084">
    <property type="entry name" value="NUDIX_hydrolase_CS"/>
</dbReference>
<evidence type="ECO:0000256" key="14">
    <source>
        <dbReference type="SAM" id="MobiDB-lite"/>
    </source>
</evidence>
<evidence type="ECO:0000256" key="8">
    <source>
        <dbReference type="ARBA" id="ARBA00022837"/>
    </source>
</evidence>
<dbReference type="PROSITE" id="PS51462">
    <property type="entry name" value="NUDIX"/>
    <property type="match status" value="1"/>
</dbReference>
<dbReference type="InterPro" id="IPR050927">
    <property type="entry name" value="TRPM"/>
</dbReference>
<feature type="region of interest" description="Disordered" evidence="14">
    <location>
        <begin position="951"/>
        <end position="979"/>
    </location>
</feature>
<evidence type="ECO:0000259" key="16">
    <source>
        <dbReference type="PROSITE" id="PS51462"/>
    </source>
</evidence>
<evidence type="ECO:0000313" key="18">
    <source>
        <dbReference type="Proteomes" id="UP000751190"/>
    </source>
</evidence>
<comment type="subcellular location">
    <subcellularLocation>
        <location evidence="1">Cell membrane</location>
        <topology evidence="1">Multi-pass membrane protein</topology>
    </subcellularLocation>
</comment>
<dbReference type="InterPro" id="IPR057366">
    <property type="entry name" value="TRPM-like"/>
</dbReference>
<evidence type="ECO:0000256" key="13">
    <source>
        <dbReference type="SAM" id="Coils"/>
    </source>
</evidence>
<dbReference type="Pfam" id="PF18139">
    <property type="entry name" value="LSDAT_euk"/>
    <property type="match status" value="1"/>
</dbReference>
<evidence type="ECO:0000256" key="1">
    <source>
        <dbReference type="ARBA" id="ARBA00004651"/>
    </source>
</evidence>
<evidence type="ECO:0000256" key="15">
    <source>
        <dbReference type="SAM" id="Phobius"/>
    </source>
</evidence>
<dbReference type="InterPro" id="IPR000086">
    <property type="entry name" value="NUDIX_hydrolase_dom"/>
</dbReference>
<evidence type="ECO:0000313" key="17">
    <source>
        <dbReference type="EMBL" id="KAG8464493.1"/>
    </source>
</evidence>
<dbReference type="GO" id="GO:0005886">
    <property type="term" value="C:plasma membrane"/>
    <property type="evidence" value="ECO:0007669"/>
    <property type="project" value="UniProtKB-SubCell"/>
</dbReference>
<feature type="transmembrane region" description="Helical" evidence="15">
    <location>
        <begin position="1144"/>
        <end position="1169"/>
    </location>
</feature>
<protein>
    <recommendedName>
        <fullName evidence="16">Nudix hydrolase domain-containing protein</fullName>
    </recommendedName>
</protein>
<dbReference type="OMA" id="ARWRQFW"/>
<keyword evidence="18" id="KW-1185">Reference proteome</keyword>
<dbReference type="InterPro" id="IPR041491">
    <property type="entry name" value="TRPM_SLOG"/>
</dbReference>
<keyword evidence="7" id="KW-0378">Hydrolase</keyword>
<keyword evidence="8" id="KW-0106">Calcium</keyword>
<dbReference type="Proteomes" id="UP000751190">
    <property type="component" value="Unassembled WGS sequence"/>
</dbReference>
<gene>
    <name evidence="17" type="ORF">KFE25_003556</name>
</gene>
<evidence type="ECO:0000256" key="2">
    <source>
        <dbReference type="ARBA" id="ARBA00022448"/>
    </source>
</evidence>
<evidence type="ECO:0000256" key="3">
    <source>
        <dbReference type="ARBA" id="ARBA00022475"/>
    </source>
</evidence>
<evidence type="ECO:0000256" key="4">
    <source>
        <dbReference type="ARBA" id="ARBA00022568"/>
    </source>
</evidence>
<name>A0A8J5XD34_DIALT</name>
<dbReference type="Pfam" id="PF25508">
    <property type="entry name" value="TRPM2"/>
    <property type="match status" value="1"/>
</dbReference>
<dbReference type="OrthoDB" id="9972248at2759"/>
<keyword evidence="5" id="KW-0107">Calcium channel</keyword>